<dbReference type="SUPFAM" id="SSF47413">
    <property type="entry name" value="lambda repressor-like DNA-binding domains"/>
    <property type="match status" value="1"/>
</dbReference>
<dbReference type="PROSITE" id="PS50943">
    <property type="entry name" value="HTH_CROC1"/>
    <property type="match status" value="1"/>
</dbReference>
<protein>
    <submittedName>
        <fullName evidence="3">Helix-turn-helix transcriptional regulator</fullName>
    </submittedName>
</protein>
<accession>A0ABW8JTX1</accession>
<proteinExistence type="predicted"/>
<dbReference type="InterPro" id="IPR001387">
    <property type="entry name" value="Cro/C1-type_HTH"/>
</dbReference>
<dbReference type="InterPro" id="IPR010982">
    <property type="entry name" value="Lambda_DNA-bd_dom_sf"/>
</dbReference>
<dbReference type="CDD" id="cd00093">
    <property type="entry name" value="HTH_XRE"/>
    <property type="match status" value="1"/>
</dbReference>
<feature type="domain" description="HTH cro/C1-type" evidence="2">
    <location>
        <begin position="8"/>
        <end position="61"/>
    </location>
</feature>
<dbReference type="EMBL" id="JADIKM010000003">
    <property type="protein sequence ID" value="MFK2904557.1"/>
    <property type="molecule type" value="Genomic_DNA"/>
</dbReference>
<keyword evidence="4" id="KW-1185">Reference proteome</keyword>
<organism evidence="3 4">
    <name type="scientific">Dyella ginsengisoli</name>
    <dbReference type="NCBI Taxonomy" id="363848"/>
    <lineage>
        <taxon>Bacteria</taxon>
        <taxon>Pseudomonadati</taxon>
        <taxon>Pseudomonadota</taxon>
        <taxon>Gammaproteobacteria</taxon>
        <taxon>Lysobacterales</taxon>
        <taxon>Rhodanobacteraceae</taxon>
        <taxon>Dyella</taxon>
    </lineage>
</organism>
<reference evidence="3 4" key="1">
    <citation type="submission" date="2020-10" db="EMBL/GenBank/DDBJ databases">
        <title>Phylogeny of dyella-like bacteria.</title>
        <authorList>
            <person name="Fu J."/>
        </authorList>
    </citation>
    <scope>NUCLEOTIDE SEQUENCE [LARGE SCALE GENOMIC DNA]</scope>
    <source>
        <strain evidence="3 4">Gsoil3046</strain>
    </source>
</reference>
<evidence type="ECO:0000259" key="2">
    <source>
        <dbReference type="PROSITE" id="PS50943"/>
    </source>
</evidence>
<name>A0ABW8JTX1_9GAMM</name>
<dbReference type="Pfam" id="PF01381">
    <property type="entry name" value="HTH_3"/>
    <property type="match status" value="1"/>
</dbReference>
<evidence type="ECO:0000256" key="1">
    <source>
        <dbReference type="SAM" id="MobiDB-lite"/>
    </source>
</evidence>
<feature type="compositionally biased region" description="Basic residues" evidence="1">
    <location>
        <begin position="162"/>
        <end position="175"/>
    </location>
</feature>
<gene>
    <name evidence="3" type="ORF">ISP17_11325</name>
</gene>
<dbReference type="RefSeq" id="WP_404633187.1">
    <property type="nucleotide sequence ID" value="NZ_JADIKM010000003.1"/>
</dbReference>
<evidence type="ECO:0000313" key="3">
    <source>
        <dbReference type="EMBL" id="MFK2904557.1"/>
    </source>
</evidence>
<evidence type="ECO:0000313" key="4">
    <source>
        <dbReference type="Proteomes" id="UP001620460"/>
    </source>
</evidence>
<dbReference type="SMART" id="SM00530">
    <property type="entry name" value="HTH_XRE"/>
    <property type="match status" value="1"/>
</dbReference>
<dbReference type="Proteomes" id="UP001620460">
    <property type="component" value="Unassembled WGS sequence"/>
</dbReference>
<dbReference type="Gene3D" id="1.10.260.40">
    <property type="entry name" value="lambda repressor-like DNA-binding domains"/>
    <property type="match status" value="1"/>
</dbReference>
<sequence length="175" mass="19052">METIGDRVRRIRQAKGIARKDLARDAGMSYSGLSDLELGKAKSTTRLHRLATLLEVDAGFLETGREHQGIGDTPGTYHASRSIDPEIVLDVARALHEAHEELGLTYNFTANPQLFIDAYQRAATFGNFSGGRGSAWLGSNIMKAVPKGEHKDERATGTHAQGVHKRATGSRSRKA</sequence>
<feature type="region of interest" description="Disordered" evidence="1">
    <location>
        <begin position="148"/>
        <end position="175"/>
    </location>
</feature>
<comment type="caution">
    <text evidence="3">The sequence shown here is derived from an EMBL/GenBank/DDBJ whole genome shotgun (WGS) entry which is preliminary data.</text>
</comment>